<evidence type="ECO:0000256" key="10">
    <source>
        <dbReference type="ARBA" id="ARBA00023285"/>
    </source>
</evidence>
<keyword evidence="7" id="KW-0479">Metal-binding</keyword>
<dbReference type="PROSITE" id="PS00758">
    <property type="entry name" value="ARGE_DAPE_CPG2_1"/>
    <property type="match status" value="1"/>
</dbReference>
<dbReference type="NCBIfam" id="TIGR01910">
    <property type="entry name" value="DapE-ArgE"/>
    <property type="match status" value="1"/>
</dbReference>
<organism evidence="13 14">
    <name type="scientific">Gluconobacter potus</name>
    <dbReference type="NCBI Taxonomy" id="2724927"/>
    <lineage>
        <taxon>Bacteria</taxon>
        <taxon>Pseudomonadati</taxon>
        <taxon>Pseudomonadota</taxon>
        <taxon>Alphaproteobacteria</taxon>
        <taxon>Acetobacterales</taxon>
        <taxon>Acetobacteraceae</taxon>
        <taxon>Gluconobacter</taxon>
    </lineage>
</organism>
<dbReference type="Proteomes" id="UP000644588">
    <property type="component" value="Unassembled WGS sequence"/>
</dbReference>
<dbReference type="Pfam" id="PF01546">
    <property type="entry name" value="Peptidase_M20"/>
    <property type="match status" value="1"/>
</dbReference>
<reference evidence="13 14" key="2">
    <citation type="submission" date="2020-11" db="EMBL/GenBank/DDBJ databases">
        <title>Description of novel Gluconobacter species.</title>
        <authorList>
            <person name="Cleenwerck I."/>
            <person name="Cnockaert M."/>
            <person name="Borremans W."/>
            <person name="Wieme A.D."/>
            <person name="De Vuyst L."/>
            <person name="Vandamme P."/>
        </authorList>
    </citation>
    <scope>NUCLEOTIDE SEQUENCE [LARGE SCALE GENOMIC DNA]</scope>
    <source>
        <strain evidence="13 14">R-71646</strain>
    </source>
</reference>
<dbReference type="PANTHER" id="PTHR43808">
    <property type="entry name" value="ACETYLORNITHINE DEACETYLASE"/>
    <property type="match status" value="1"/>
</dbReference>
<comment type="cofactor">
    <cofactor evidence="1">
        <name>Co(2+)</name>
        <dbReference type="ChEBI" id="CHEBI:48828"/>
    </cofactor>
</comment>
<evidence type="ECO:0000256" key="11">
    <source>
        <dbReference type="ARBA" id="ARBA00051301"/>
    </source>
</evidence>
<keyword evidence="14" id="KW-1185">Reference proteome</keyword>
<name>A0ABR9YQ15_9PROT</name>
<dbReference type="PANTHER" id="PTHR43808:SF25">
    <property type="entry name" value="PEPTIDASE M20 DIMERISATION DOMAIN-CONTAINING PROTEIN"/>
    <property type="match status" value="1"/>
</dbReference>
<dbReference type="SUPFAM" id="SSF55031">
    <property type="entry name" value="Bacterial exopeptidase dimerisation domain"/>
    <property type="match status" value="1"/>
</dbReference>
<comment type="cofactor">
    <cofactor evidence="2">
        <name>Zn(2+)</name>
        <dbReference type="ChEBI" id="CHEBI:29105"/>
    </cofactor>
</comment>
<dbReference type="InterPro" id="IPR036264">
    <property type="entry name" value="Bact_exopeptidase_dim_dom"/>
</dbReference>
<dbReference type="InterPro" id="IPR001261">
    <property type="entry name" value="ArgE/DapE_CS"/>
</dbReference>
<dbReference type="InterPro" id="IPR011650">
    <property type="entry name" value="Peptidase_M20_dimer"/>
</dbReference>
<evidence type="ECO:0000256" key="3">
    <source>
        <dbReference type="ARBA" id="ARBA00005130"/>
    </source>
</evidence>
<reference evidence="14" key="1">
    <citation type="submission" date="2020-04" db="EMBL/GenBank/DDBJ databases">
        <title>Description of novel Gluconacetobacter.</title>
        <authorList>
            <person name="Sombolestani A."/>
        </authorList>
    </citation>
    <scope>NUCLEOTIDE SEQUENCE [LARGE SCALE GENOMIC DNA]</scope>
    <source>
        <strain evidence="14">R-71646</strain>
    </source>
</reference>
<keyword evidence="8" id="KW-0378">Hydrolase</keyword>
<dbReference type="EC" id="3.5.1.18" evidence="5"/>
<evidence type="ECO:0000313" key="13">
    <source>
        <dbReference type="EMBL" id="MBF0883880.1"/>
    </source>
</evidence>
<evidence type="ECO:0000256" key="5">
    <source>
        <dbReference type="ARBA" id="ARBA00011921"/>
    </source>
</evidence>
<comment type="catalytic activity">
    <reaction evidence="11">
        <text>N-succinyl-(2S,6S)-2,6-diaminopimelate + H2O = (2S,6S)-2,6-diaminopimelate + succinate</text>
        <dbReference type="Rhea" id="RHEA:22608"/>
        <dbReference type="ChEBI" id="CHEBI:15377"/>
        <dbReference type="ChEBI" id="CHEBI:30031"/>
        <dbReference type="ChEBI" id="CHEBI:57609"/>
        <dbReference type="ChEBI" id="CHEBI:58087"/>
        <dbReference type="EC" id="3.5.1.18"/>
    </reaction>
</comment>
<dbReference type="SUPFAM" id="SSF53187">
    <property type="entry name" value="Zn-dependent exopeptidases"/>
    <property type="match status" value="1"/>
</dbReference>
<evidence type="ECO:0000256" key="6">
    <source>
        <dbReference type="ARBA" id="ARBA00016853"/>
    </source>
</evidence>
<gene>
    <name evidence="13" type="ORF">HKD31_14200</name>
</gene>
<evidence type="ECO:0000256" key="7">
    <source>
        <dbReference type="ARBA" id="ARBA00022723"/>
    </source>
</evidence>
<sequence length="436" mass="46919">MKQAYEKVCAVIDAEQDWAILQSQAIVRIPSINPKFQIADGLNREADVQAYLAGLLEEIGLSTERYDVFPGRPNLIASLAGEDETSLMLNGHIDVVPAGDAGTWSMPPFSGDIAKGCLWGRGATDMKSGVIAMIAALRAVLRAGYRPRGRVDVHSVVDEEAGGFGAIHAAANFPKCRAGIITETTYGNILPAEGGLEWVRVVIPGRAAHSAWRYTSLYPLAEAPSRTPGVSAVDLGARFLIALGELERDWAMTKSHPLLPPGMNTLHAGVIRAGAFAGPNGVPTMMENPAITPDCCAIDIDLKFLPNEKSADVRTEFEAFVNRFAQNYAWLRDHPPKVIWELGGLHFEPMNTPVEHPLVQSLVSGRKALGLDVDITGFIAVSDAAHYAAHGIPCVIYGCSGNNAHGIDEYVTLESITETTKVLAYSIMKWCGIHGI</sequence>
<comment type="pathway">
    <text evidence="3">Amino-acid biosynthesis; L-lysine biosynthesis via DAP pathway; LL-2,6-diaminopimelate from (S)-tetrahydrodipicolinate (succinylase route): step 3/3.</text>
</comment>
<evidence type="ECO:0000256" key="8">
    <source>
        <dbReference type="ARBA" id="ARBA00022801"/>
    </source>
</evidence>
<accession>A0ABR9YQ15</accession>
<evidence type="ECO:0000256" key="1">
    <source>
        <dbReference type="ARBA" id="ARBA00001941"/>
    </source>
</evidence>
<evidence type="ECO:0000313" key="14">
    <source>
        <dbReference type="Proteomes" id="UP000644588"/>
    </source>
</evidence>
<comment type="caution">
    <text evidence="13">The sequence shown here is derived from an EMBL/GenBank/DDBJ whole genome shotgun (WGS) entry which is preliminary data.</text>
</comment>
<comment type="similarity">
    <text evidence="4">Belongs to the peptidase M20A family.</text>
</comment>
<dbReference type="InterPro" id="IPR010182">
    <property type="entry name" value="ArgE/DapE"/>
</dbReference>
<keyword evidence="9" id="KW-0862">Zinc</keyword>
<dbReference type="InterPro" id="IPR050072">
    <property type="entry name" value="Peptidase_M20A"/>
</dbReference>
<dbReference type="RefSeq" id="WP_194265553.1">
    <property type="nucleotide sequence ID" value="NZ_JABCQF010000015.1"/>
</dbReference>
<dbReference type="InterPro" id="IPR002933">
    <property type="entry name" value="Peptidase_M20"/>
</dbReference>
<evidence type="ECO:0000256" key="4">
    <source>
        <dbReference type="ARBA" id="ARBA00006247"/>
    </source>
</evidence>
<evidence type="ECO:0000259" key="12">
    <source>
        <dbReference type="Pfam" id="PF07687"/>
    </source>
</evidence>
<evidence type="ECO:0000256" key="9">
    <source>
        <dbReference type="ARBA" id="ARBA00022833"/>
    </source>
</evidence>
<protein>
    <recommendedName>
        <fullName evidence="6">Probable succinyl-diaminopimelate desuccinylase</fullName>
        <ecNumber evidence="5">3.5.1.18</ecNumber>
    </recommendedName>
</protein>
<dbReference type="Gene3D" id="3.40.630.10">
    <property type="entry name" value="Zn peptidases"/>
    <property type="match status" value="2"/>
</dbReference>
<dbReference type="Pfam" id="PF07687">
    <property type="entry name" value="M20_dimer"/>
    <property type="match status" value="1"/>
</dbReference>
<dbReference type="Gene3D" id="3.30.70.360">
    <property type="match status" value="1"/>
</dbReference>
<keyword evidence="10" id="KW-0170">Cobalt</keyword>
<dbReference type="EMBL" id="JABCQF010000015">
    <property type="protein sequence ID" value="MBF0883880.1"/>
    <property type="molecule type" value="Genomic_DNA"/>
</dbReference>
<evidence type="ECO:0000256" key="2">
    <source>
        <dbReference type="ARBA" id="ARBA00001947"/>
    </source>
</evidence>
<feature type="domain" description="Peptidase M20 dimerisation" evidence="12">
    <location>
        <begin position="228"/>
        <end position="328"/>
    </location>
</feature>
<proteinExistence type="inferred from homology"/>